<feature type="region of interest" description="Disordered" evidence="1">
    <location>
        <begin position="97"/>
        <end position="117"/>
    </location>
</feature>
<dbReference type="EMBL" id="JBBPBN010000016">
    <property type="protein sequence ID" value="KAK9020371.1"/>
    <property type="molecule type" value="Genomic_DNA"/>
</dbReference>
<evidence type="ECO:0000313" key="2">
    <source>
        <dbReference type="EMBL" id="KAK9020371.1"/>
    </source>
</evidence>
<feature type="compositionally biased region" description="Polar residues" evidence="1">
    <location>
        <begin position="99"/>
        <end position="117"/>
    </location>
</feature>
<proteinExistence type="predicted"/>
<name>A0ABR2S570_9ROSI</name>
<accession>A0ABR2S570</accession>
<gene>
    <name evidence="2" type="ORF">V6N11_010395</name>
</gene>
<evidence type="ECO:0000313" key="3">
    <source>
        <dbReference type="Proteomes" id="UP001396334"/>
    </source>
</evidence>
<protein>
    <submittedName>
        <fullName evidence="2">Uncharacterized protein</fullName>
    </submittedName>
</protein>
<feature type="region of interest" description="Disordered" evidence="1">
    <location>
        <begin position="1"/>
        <end position="31"/>
    </location>
</feature>
<dbReference type="Proteomes" id="UP001396334">
    <property type="component" value="Unassembled WGS sequence"/>
</dbReference>
<comment type="caution">
    <text evidence="2">The sequence shown here is derived from an EMBL/GenBank/DDBJ whole genome shotgun (WGS) entry which is preliminary data.</text>
</comment>
<reference evidence="2 3" key="1">
    <citation type="journal article" date="2024" name="G3 (Bethesda)">
        <title>Genome assembly of Hibiscus sabdariffa L. provides insights into metabolisms of medicinal natural products.</title>
        <authorList>
            <person name="Kim T."/>
        </authorList>
    </citation>
    <scope>NUCLEOTIDE SEQUENCE [LARGE SCALE GENOMIC DNA]</scope>
    <source>
        <strain evidence="2">TK-2024</strain>
        <tissue evidence="2">Old leaves</tissue>
    </source>
</reference>
<sequence>MKKGQSQSDLIDKNSYLSTEGGGKPDEDDSVMVMDPVREEDASIIHVFAKWNDKNEVKTVAKKTLKVRKKDNRTSRQPRLSNFVQAITSEFRYAEISNRPLSSGNASSKLRRASQVQ</sequence>
<evidence type="ECO:0000256" key="1">
    <source>
        <dbReference type="SAM" id="MobiDB-lite"/>
    </source>
</evidence>
<organism evidence="2 3">
    <name type="scientific">Hibiscus sabdariffa</name>
    <name type="common">roselle</name>
    <dbReference type="NCBI Taxonomy" id="183260"/>
    <lineage>
        <taxon>Eukaryota</taxon>
        <taxon>Viridiplantae</taxon>
        <taxon>Streptophyta</taxon>
        <taxon>Embryophyta</taxon>
        <taxon>Tracheophyta</taxon>
        <taxon>Spermatophyta</taxon>
        <taxon>Magnoliopsida</taxon>
        <taxon>eudicotyledons</taxon>
        <taxon>Gunneridae</taxon>
        <taxon>Pentapetalae</taxon>
        <taxon>rosids</taxon>
        <taxon>malvids</taxon>
        <taxon>Malvales</taxon>
        <taxon>Malvaceae</taxon>
        <taxon>Malvoideae</taxon>
        <taxon>Hibiscus</taxon>
    </lineage>
</organism>
<keyword evidence="3" id="KW-1185">Reference proteome</keyword>